<dbReference type="Proteomes" id="UP001164746">
    <property type="component" value="Chromosome 14"/>
</dbReference>
<feature type="compositionally biased region" description="Low complexity" evidence="1">
    <location>
        <begin position="16"/>
        <end position="40"/>
    </location>
</feature>
<keyword evidence="2" id="KW-0472">Membrane</keyword>
<feature type="region of interest" description="Disordered" evidence="1">
    <location>
        <begin position="118"/>
        <end position="146"/>
    </location>
</feature>
<protein>
    <submittedName>
        <fullName evidence="3">Uncharacterized protein</fullName>
    </submittedName>
</protein>
<keyword evidence="2" id="KW-0812">Transmembrane</keyword>
<keyword evidence="4" id="KW-1185">Reference proteome</keyword>
<name>A0ABY7FW88_MYAAR</name>
<feature type="region of interest" description="Disordered" evidence="1">
    <location>
        <begin position="16"/>
        <end position="54"/>
    </location>
</feature>
<evidence type="ECO:0000256" key="1">
    <source>
        <dbReference type="SAM" id="MobiDB-lite"/>
    </source>
</evidence>
<proteinExistence type="predicted"/>
<evidence type="ECO:0000313" key="3">
    <source>
        <dbReference type="EMBL" id="WAR25419.1"/>
    </source>
</evidence>
<gene>
    <name evidence="3" type="ORF">MAR_011123</name>
</gene>
<feature type="compositionally biased region" description="Acidic residues" evidence="1">
    <location>
        <begin position="118"/>
        <end position="131"/>
    </location>
</feature>
<keyword evidence="2" id="KW-1133">Transmembrane helix</keyword>
<evidence type="ECO:0000256" key="2">
    <source>
        <dbReference type="SAM" id="Phobius"/>
    </source>
</evidence>
<dbReference type="EMBL" id="CP111025">
    <property type="protein sequence ID" value="WAR25419.1"/>
    <property type="molecule type" value="Genomic_DNA"/>
</dbReference>
<accession>A0ABY7FW88</accession>
<sequence>MEKKHELYCVYLSIWSPNSSSPSSSSTTWLSSSNSSESSSNGGRSRPGLEVIGSRPLRDRAGLVTDENGSDDEIDTWEWVVLMSLTTKSGHVLSYAPVTMATDIAQLSDEDLRQQLQECEEEEEEEEDEEVQINYRPPVQPKPVRPQITSTPVAAEAPRTYKPIVQARTATPTMPATRRNVGRTEAAYTPATSPPTNAASKSGGGGGVGMWLKLIFLLVVAFLVYLVVINMNPNAESKIPLSLEDDS</sequence>
<evidence type="ECO:0000313" key="4">
    <source>
        <dbReference type="Proteomes" id="UP001164746"/>
    </source>
</evidence>
<reference evidence="3" key="1">
    <citation type="submission" date="2022-11" db="EMBL/GenBank/DDBJ databases">
        <title>Centuries of genome instability and evolution in soft-shell clam transmissible cancer (bioRxiv).</title>
        <authorList>
            <person name="Hart S.F.M."/>
            <person name="Yonemitsu M.A."/>
            <person name="Giersch R.M."/>
            <person name="Beal B.F."/>
            <person name="Arriagada G."/>
            <person name="Davis B.W."/>
            <person name="Ostrander E.A."/>
            <person name="Goff S.P."/>
            <person name="Metzger M.J."/>
        </authorList>
    </citation>
    <scope>NUCLEOTIDE SEQUENCE</scope>
    <source>
        <strain evidence="3">MELC-2E11</strain>
        <tissue evidence="3">Siphon/mantle</tissue>
    </source>
</reference>
<organism evidence="3 4">
    <name type="scientific">Mya arenaria</name>
    <name type="common">Soft-shell clam</name>
    <dbReference type="NCBI Taxonomy" id="6604"/>
    <lineage>
        <taxon>Eukaryota</taxon>
        <taxon>Metazoa</taxon>
        <taxon>Spiralia</taxon>
        <taxon>Lophotrochozoa</taxon>
        <taxon>Mollusca</taxon>
        <taxon>Bivalvia</taxon>
        <taxon>Autobranchia</taxon>
        <taxon>Heteroconchia</taxon>
        <taxon>Euheterodonta</taxon>
        <taxon>Imparidentia</taxon>
        <taxon>Neoheterodontei</taxon>
        <taxon>Myida</taxon>
        <taxon>Myoidea</taxon>
        <taxon>Myidae</taxon>
        <taxon>Mya</taxon>
    </lineage>
</organism>
<feature type="transmembrane region" description="Helical" evidence="2">
    <location>
        <begin position="210"/>
        <end position="229"/>
    </location>
</feature>